<protein>
    <submittedName>
        <fullName evidence="2">Uncharacterized protein</fullName>
    </submittedName>
</protein>
<name>A0A4Y2CZ10_ARAVE</name>
<comment type="caution">
    <text evidence="2">The sequence shown here is derived from an EMBL/GenBank/DDBJ whole genome shotgun (WGS) entry which is preliminary data.</text>
</comment>
<gene>
    <name evidence="2" type="ORF">AVEN_87684_1</name>
</gene>
<proteinExistence type="predicted"/>
<dbReference type="EMBL" id="BGPR01000264">
    <property type="protein sequence ID" value="GBM09077.1"/>
    <property type="molecule type" value="Genomic_DNA"/>
</dbReference>
<dbReference type="Proteomes" id="UP000499080">
    <property type="component" value="Unassembled WGS sequence"/>
</dbReference>
<evidence type="ECO:0000313" key="2">
    <source>
        <dbReference type="EMBL" id="GBM09077.1"/>
    </source>
</evidence>
<evidence type="ECO:0000313" key="3">
    <source>
        <dbReference type="Proteomes" id="UP000499080"/>
    </source>
</evidence>
<reference evidence="2 3" key="1">
    <citation type="journal article" date="2019" name="Sci. Rep.">
        <title>Orb-weaving spider Araneus ventricosus genome elucidates the spidroin gene catalogue.</title>
        <authorList>
            <person name="Kono N."/>
            <person name="Nakamura H."/>
            <person name="Ohtoshi R."/>
            <person name="Moran D.A.P."/>
            <person name="Shinohara A."/>
            <person name="Yoshida Y."/>
            <person name="Fujiwara M."/>
            <person name="Mori M."/>
            <person name="Tomita M."/>
            <person name="Arakawa K."/>
        </authorList>
    </citation>
    <scope>NUCLEOTIDE SEQUENCE [LARGE SCALE GENOMIC DNA]</scope>
</reference>
<evidence type="ECO:0000256" key="1">
    <source>
        <dbReference type="SAM" id="MobiDB-lite"/>
    </source>
</evidence>
<organism evidence="2 3">
    <name type="scientific">Araneus ventricosus</name>
    <name type="common">Orbweaver spider</name>
    <name type="synonym">Epeira ventricosa</name>
    <dbReference type="NCBI Taxonomy" id="182803"/>
    <lineage>
        <taxon>Eukaryota</taxon>
        <taxon>Metazoa</taxon>
        <taxon>Ecdysozoa</taxon>
        <taxon>Arthropoda</taxon>
        <taxon>Chelicerata</taxon>
        <taxon>Arachnida</taxon>
        <taxon>Araneae</taxon>
        <taxon>Araneomorphae</taxon>
        <taxon>Entelegynae</taxon>
        <taxon>Araneoidea</taxon>
        <taxon>Araneidae</taxon>
        <taxon>Araneus</taxon>
    </lineage>
</organism>
<keyword evidence="3" id="KW-1185">Reference proteome</keyword>
<dbReference type="AlphaFoldDB" id="A0A4Y2CZ10"/>
<sequence>MQSNGKGGLKNVSSQISNKLTKLSKTHQTKSSPIDEMIIHLFGILFLSSIVRQLGSNRGLFWDGPRHFEVQLDDEDDMQSGTPLSGFHAPPAEDVSPATEHLTCIRPNLSSAGAEFFHTEAETFLTTGP</sequence>
<feature type="region of interest" description="Disordered" evidence="1">
    <location>
        <begin position="76"/>
        <end position="96"/>
    </location>
</feature>
<accession>A0A4Y2CZ10</accession>